<feature type="region of interest" description="Disordered" evidence="8">
    <location>
        <begin position="186"/>
        <end position="234"/>
    </location>
</feature>
<evidence type="ECO:0000256" key="8">
    <source>
        <dbReference type="SAM" id="MobiDB-lite"/>
    </source>
</evidence>
<dbReference type="InterPro" id="IPR006549">
    <property type="entry name" value="HAD-SF_hydro_IIIA"/>
</dbReference>
<dbReference type="AlphaFoldDB" id="X1F1P3"/>
<name>X1F1P3_9ZZZZ</name>
<evidence type="ECO:0000256" key="4">
    <source>
        <dbReference type="ARBA" id="ARBA00022723"/>
    </source>
</evidence>
<keyword evidence="3" id="KW-0963">Cytoplasm</keyword>
<reference evidence="10" key="1">
    <citation type="journal article" date="2014" name="Front. Microbiol.">
        <title>High frequency of phylogenetically diverse reductive dehalogenase-homologous genes in deep subseafloor sedimentary metagenomes.</title>
        <authorList>
            <person name="Kawai M."/>
            <person name="Futagami T."/>
            <person name="Toyoda A."/>
            <person name="Takaki Y."/>
            <person name="Nishi S."/>
            <person name="Hori S."/>
            <person name="Arai W."/>
            <person name="Tsubouchi T."/>
            <person name="Morono Y."/>
            <person name="Uchiyama I."/>
            <person name="Ito T."/>
            <person name="Fujiyama A."/>
            <person name="Inagaki F."/>
            <person name="Takami H."/>
        </authorList>
    </citation>
    <scope>NUCLEOTIDE SEQUENCE</scope>
    <source>
        <strain evidence="10">Expedition CK06-06</strain>
    </source>
</reference>
<organism evidence="10">
    <name type="scientific">marine sediment metagenome</name>
    <dbReference type="NCBI Taxonomy" id="412755"/>
    <lineage>
        <taxon>unclassified sequences</taxon>
        <taxon>metagenomes</taxon>
        <taxon>ecological metagenomes</taxon>
    </lineage>
</organism>
<dbReference type="GO" id="GO:0016791">
    <property type="term" value="F:phosphatase activity"/>
    <property type="evidence" value="ECO:0007669"/>
    <property type="project" value="InterPro"/>
</dbReference>
<sequence>MSNKAIFLDRDGTLIEDPGYISNPDHVKLLDGVPEALIELRALGYKLIVVSNQSAVARGIVTEKTLGEIHNRLKQLLAEKGTSLDRIYYCPYHLDGIIPKYRKESNWRKPNPGMLLAAADEMDIDLSQSWVIGDSSRDVEAGLRAGCKTILLDNPSHDKKLELGGANPDYRAVNIKEAVNIIKKHHRSSHESEVQAQPVPMSQTEPTLQTAEQSTQQPNPDQVDPTQQARDGETTEQLLSRILEQLKRMQRAEMFGEFSIMRLIAGVVQIIVLCCLLISIWFLMDPNRQNNSVLIALGFAMVLQVMSLTFYIMQGQK</sequence>
<dbReference type="InterPro" id="IPR006543">
    <property type="entry name" value="Histidinol-phos"/>
</dbReference>
<evidence type="ECO:0000256" key="7">
    <source>
        <dbReference type="ARBA" id="ARBA00031828"/>
    </source>
</evidence>
<evidence type="ECO:0000256" key="2">
    <source>
        <dbReference type="ARBA" id="ARBA00005628"/>
    </source>
</evidence>
<keyword evidence="6" id="KW-0119">Carbohydrate metabolism</keyword>
<protein>
    <recommendedName>
        <fullName evidence="7">D,D-heptose 1,7-bisphosphate phosphatase</fullName>
    </recommendedName>
</protein>
<evidence type="ECO:0000256" key="5">
    <source>
        <dbReference type="ARBA" id="ARBA00022801"/>
    </source>
</evidence>
<comment type="caution">
    <text evidence="10">The sequence shown here is derived from an EMBL/GenBank/DDBJ whole genome shotgun (WGS) entry which is preliminary data.</text>
</comment>
<feature type="transmembrane region" description="Helical" evidence="9">
    <location>
        <begin position="260"/>
        <end position="282"/>
    </location>
</feature>
<comment type="similarity">
    <text evidence="2">Belongs to the GmhB family.</text>
</comment>
<dbReference type="NCBIfam" id="TIGR01662">
    <property type="entry name" value="HAD-SF-IIIA"/>
    <property type="match status" value="1"/>
</dbReference>
<dbReference type="GO" id="GO:0005737">
    <property type="term" value="C:cytoplasm"/>
    <property type="evidence" value="ECO:0007669"/>
    <property type="project" value="UniProtKB-SubCell"/>
</dbReference>
<dbReference type="PANTHER" id="PTHR42891">
    <property type="entry name" value="D-GLYCERO-BETA-D-MANNO-HEPTOSE-1,7-BISPHOSPHATE 7-PHOSPHATASE"/>
    <property type="match status" value="1"/>
</dbReference>
<dbReference type="CDD" id="cd07503">
    <property type="entry name" value="HAD_HisB-N"/>
    <property type="match status" value="1"/>
</dbReference>
<dbReference type="EMBL" id="BARU01000902">
    <property type="protein sequence ID" value="GAH26460.1"/>
    <property type="molecule type" value="Genomic_DNA"/>
</dbReference>
<dbReference type="Pfam" id="PF13242">
    <property type="entry name" value="Hydrolase_like"/>
    <property type="match status" value="1"/>
</dbReference>
<dbReference type="PANTHER" id="PTHR42891:SF1">
    <property type="entry name" value="D-GLYCERO-BETA-D-MANNO-HEPTOSE-1,7-BISPHOSPHATE 7-PHOSPHATASE"/>
    <property type="match status" value="1"/>
</dbReference>
<proteinExistence type="inferred from homology"/>
<evidence type="ECO:0000256" key="6">
    <source>
        <dbReference type="ARBA" id="ARBA00023277"/>
    </source>
</evidence>
<keyword evidence="9" id="KW-0812">Transmembrane</keyword>
<accession>X1F1P3</accession>
<dbReference type="InterPro" id="IPR036412">
    <property type="entry name" value="HAD-like_sf"/>
</dbReference>
<feature type="transmembrane region" description="Helical" evidence="9">
    <location>
        <begin position="294"/>
        <end position="313"/>
    </location>
</feature>
<evidence type="ECO:0000256" key="9">
    <source>
        <dbReference type="SAM" id="Phobius"/>
    </source>
</evidence>
<comment type="subcellular location">
    <subcellularLocation>
        <location evidence="1">Cytoplasm</location>
    </subcellularLocation>
</comment>
<dbReference type="InterPro" id="IPR004446">
    <property type="entry name" value="Heptose_bisP_phosphatase"/>
</dbReference>
<evidence type="ECO:0000256" key="1">
    <source>
        <dbReference type="ARBA" id="ARBA00004496"/>
    </source>
</evidence>
<evidence type="ECO:0000256" key="3">
    <source>
        <dbReference type="ARBA" id="ARBA00022490"/>
    </source>
</evidence>
<gene>
    <name evidence="10" type="ORF">S03H2_02633</name>
</gene>
<dbReference type="NCBIfam" id="TIGR01656">
    <property type="entry name" value="Histidinol-ppas"/>
    <property type="match status" value="1"/>
</dbReference>
<dbReference type="InterPro" id="IPR023214">
    <property type="entry name" value="HAD_sf"/>
</dbReference>
<feature type="compositionally biased region" description="Polar residues" evidence="8">
    <location>
        <begin position="200"/>
        <end position="229"/>
    </location>
</feature>
<dbReference type="GO" id="GO:0005975">
    <property type="term" value="P:carbohydrate metabolic process"/>
    <property type="evidence" value="ECO:0007669"/>
    <property type="project" value="InterPro"/>
</dbReference>
<dbReference type="SUPFAM" id="SSF56784">
    <property type="entry name" value="HAD-like"/>
    <property type="match status" value="1"/>
</dbReference>
<dbReference type="GO" id="GO:0046872">
    <property type="term" value="F:metal ion binding"/>
    <property type="evidence" value="ECO:0007669"/>
    <property type="project" value="UniProtKB-KW"/>
</dbReference>
<keyword evidence="9" id="KW-1133">Transmembrane helix</keyword>
<keyword evidence="5" id="KW-0378">Hydrolase</keyword>
<keyword evidence="9" id="KW-0472">Membrane</keyword>
<evidence type="ECO:0000313" key="10">
    <source>
        <dbReference type="EMBL" id="GAH26460.1"/>
    </source>
</evidence>
<dbReference type="Gene3D" id="3.40.50.1000">
    <property type="entry name" value="HAD superfamily/HAD-like"/>
    <property type="match status" value="1"/>
</dbReference>
<keyword evidence="4" id="KW-0479">Metal-binding</keyword>